<evidence type="ECO:0000256" key="1">
    <source>
        <dbReference type="SAM" id="Phobius"/>
    </source>
</evidence>
<accession>A0A6C0E0C9</accession>
<dbReference type="EMBL" id="MN739701">
    <property type="protein sequence ID" value="QHT22071.1"/>
    <property type="molecule type" value="Genomic_DNA"/>
</dbReference>
<keyword evidence="1" id="KW-1133">Transmembrane helix</keyword>
<keyword evidence="1" id="KW-0472">Membrane</keyword>
<reference evidence="2" key="1">
    <citation type="journal article" date="2020" name="Nature">
        <title>Giant virus diversity and host interactions through global metagenomics.</title>
        <authorList>
            <person name="Schulz F."/>
            <person name="Roux S."/>
            <person name="Paez-Espino D."/>
            <person name="Jungbluth S."/>
            <person name="Walsh D.A."/>
            <person name="Denef V.J."/>
            <person name="McMahon K.D."/>
            <person name="Konstantinidis K.T."/>
            <person name="Eloe-Fadrosh E.A."/>
            <person name="Kyrpides N.C."/>
            <person name="Woyke T."/>
        </authorList>
    </citation>
    <scope>NUCLEOTIDE SEQUENCE</scope>
    <source>
        <strain evidence="2">GVMAG-M-3300023179-103</strain>
    </source>
</reference>
<protein>
    <submittedName>
        <fullName evidence="2">Uncharacterized protein</fullName>
    </submittedName>
</protein>
<sequence length="147" mass="17768">MNKIIEKELSNLLIEKYLYNFICDFLYSPITISFNMIYNWGNIIIELPIVGSNYMILFDETRIKRYKNYPNIFKKIHKDEDSECVFQIIGDYDILNYEAYEFKTFTNIYCWFSANLEIIKYDTNLERKIINNDGYIQCQCYITNNND</sequence>
<dbReference type="AlphaFoldDB" id="A0A6C0E0C9"/>
<name>A0A6C0E0C9_9ZZZZ</name>
<keyword evidence="1" id="KW-0812">Transmembrane</keyword>
<evidence type="ECO:0000313" key="2">
    <source>
        <dbReference type="EMBL" id="QHT22071.1"/>
    </source>
</evidence>
<proteinExistence type="predicted"/>
<feature type="transmembrane region" description="Helical" evidence="1">
    <location>
        <begin position="37"/>
        <end position="57"/>
    </location>
</feature>
<organism evidence="2">
    <name type="scientific">viral metagenome</name>
    <dbReference type="NCBI Taxonomy" id="1070528"/>
    <lineage>
        <taxon>unclassified sequences</taxon>
        <taxon>metagenomes</taxon>
        <taxon>organismal metagenomes</taxon>
    </lineage>
</organism>